<dbReference type="PATRIC" id="fig|28229.3.peg.1962"/>
<evidence type="ECO:0000313" key="3">
    <source>
        <dbReference type="Proteomes" id="UP000029868"/>
    </source>
</evidence>
<comment type="caution">
    <text evidence="2">The sequence shown here is derived from an EMBL/GenBank/DDBJ whole genome shotgun (WGS) entry which is preliminary data.</text>
</comment>
<keyword evidence="2" id="KW-0503">Monooxygenase</keyword>
<dbReference type="Proteomes" id="UP000029868">
    <property type="component" value="Unassembled WGS sequence"/>
</dbReference>
<dbReference type="OrthoDB" id="9812192at2"/>
<gene>
    <name evidence="2" type="ORF">GAB14E_2337</name>
</gene>
<evidence type="ECO:0000313" key="2">
    <source>
        <dbReference type="EMBL" id="KGJ93782.1"/>
    </source>
</evidence>
<organism evidence="2 3">
    <name type="scientific">Colwellia psychrerythraea</name>
    <name type="common">Vibrio psychroerythus</name>
    <dbReference type="NCBI Taxonomy" id="28229"/>
    <lineage>
        <taxon>Bacteria</taxon>
        <taxon>Pseudomonadati</taxon>
        <taxon>Pseudomonadota</taxon>
        <taxon>Gammaproteobacteria</taxon>
        <taxon>Alteromonadales</taxon>
        <taxon>Colwelliaceae</taxon>
        <taxon>Colwellia</taxon>
    </lineage>
</organism>
<protein>
    <submittedName>
        <fullName evidence="2">Antibiotic biosynthesis monooxygenase</fullName>
    </submittedName>
</protein>
<reference evidence="2 3" key="1">
    <citation type="submission" date="2014-08" db="EMBL/GenBank/DDBJ databases">
        <title>Genomic and Phenotypic Diversity of Colwellia psychrerythraea strains from Disparate Marine Basins.</title>
        <authorList>
            <person name="Techtmann S.M."/>
            <person name="Stelling S.C."/>
            <person name="Utturkar S.M."/>
            <person name="Alshibli N."/>
            <person name="Harris A."/>
            <person name="Brown S.D."/>
            <person name="Hazen T.C."/>
        </authorList>
    </citation>
    <scope>NUCLEOTIDE SEQUENCE [LARGE SCALE GENOMIC DNA]</scope>
    <source>
        <strain evidence="2 3">GAB14E</strain>
    </source>
</reference>
<dbReference type="InterPro" id="IPR007138">
    <property type="entry name" value="ABM_dom"/>
</dbReference>
<evidence type="ECO:0000259" key="1">
    <source>
        <dbReference type="Pfam" id="PF03992"/>
    </source>
</evidence>
<name>A0A099KV89_COLPS</name>
<dbReference type="RefSeq" id="WP_033082021.1">
    <property type="nucleotide sequence ID" value="NZ_JQEC01000021.1"/>
</dbReference>
<feature type="domain" description="ABM" evidence="1">
    <location>
        <begin position="8"/>
        <end position="70"/>
    </location>
</feature>
<dbReference type="InterPro" id="IPR011008">
    <property type="entry name" value="Dimeric_a/b-barrel"/>
</dbReference>
<accession>A0A099KV89</accession>
<dbReference type="Gene3D" id="3.30.70.100">
    <property type="match status" value="1"/>
</dbReference>
<dbReference type="EMBL" id="JQEC01000021">
    <property type="protein sequence ID" value="KGJ93782.1"/>
    <property type="molecule type" value="Genomic_DNA"/>
</dbReference>
<keyword evidence="2" id="KW-0560">Oxidoreductase</keyword>
<dbReference type="GO" id="GO:0004497">
    <property type="term" value="F:monooxygenase activity"/>
    <property type="evidence" value="ECO:0007669"/>
    <property type="project" value="UniProtKB-KW"/>
</dbReference>
<dbReference type="SUPFAM" id="SSF54909">
    <property type="entry name" value="Dimeric alpha+beta barrel"/>
    <property type="match status" value="1"/>
</dbReference>
<sequence>MSKVILQGHIIVPASDLARVTNELANHITLTKAEHGCLIFKVAVDRQNPHKFNVYEEFVNQAAFDNHQQRVKQSTWGQVTQNVNRHYAIT</sequence>
<dbReference type="AlphaFoldDB" id="A0A099KV89"/>
<dbReference type="Pfam" id="PF03992">
    <property type="entry name" value="ABM"/>
    <property type="match status" value="1"/>
</dbReference>
<proteinExistence type="predicted"/>